<feature type="transmembrane region" description="Helical" evidence="1">
    <location>
        <begin position="73"/>
        <end position="93"/>
    </location>
</feature>
<comment type="caution">
    <text evidence="2">The sequence shown here is derived from an EMBL/GenBank/DDBJ whole genome shotgun (WGS) entry which is preliminary data.</text>
</comment>
<dbReference type="RefSeq" id="WP_191754711.1">
    <property type="nucleotide sequence ID" value="NZ_JACSQM010000007.1"/>
</dbReference>
<organism evidence="2 3">
    <name type="scientific">Fictibacillus norfolkensis</name>
    <dbReference type="NCBI Taxonomy" id="2762233"/>
    <lineage>
        <taxon>Bacteria</taxon>
        <taxon>Bacillati</taxon>
        <taxon>Bacillota</taxon>
        <taxon>Bacilli</taxon>
        <taxon>Bacillales</taxon>
        <taxon>Fictibacillaceae</taxon>
        <taxon>Fictibacillus</taxon>
    </lineage>
</organism>
<feature type="transmembrane region" description="Helical" evidence="1">
    <location>
        <begin position="161"/>
        <end position="186"/>
    </location>
</feature>
<dbReference type="NCBIfam" id="TIGR02206">
    <property type="entry name" value="intg_mem_TP0381"/>
    <property type="match status" value="1"/>
</dbReference>
<reference evidence="2 3" key="1">
    <citation type="submission" date="2020-08" db="EMBL/GenBank/DDBJ databases">
        <title>A Genomic Blueprint of the Chicken Gut Microbiome.</title>
        <authorList>
            <person name="Gilroy R."/>
            <person name="Ravi A."/>
            <person name="Getino M."/>
            <person name="Pursley I."/>
            <person name="Horton D.L."/>
            <person name="Alikhan N.-F."/>
            <person name="Baker D."/>
            <person name="Gharbi K."/>
            <person name="Hall N."/>
            <person name="Watson M."/>
            <person name="Adriaenssens E.M."/>
            <person name="Foster-Nyarko E."/>
            <person name="Jarju S."/>
            <person name="Secka A."/>
            <person name="Antonio M."/>
            <person name="Oren A."/>
            <person name="Chaudhuri R."/>
            <person name="La Ragione R.M."/>
            <person name="Hildebrand F."/>
            <person name="Pallen M.J."/>
        </authorList>
    </citation>
    <scope>NUCLEOTIDE SEQUENCE [LARGE SCALE GENOMIC DNA]</scope>
    <source>
        <strain evidence="2 3">Sa2CUA10</strain>
    </source>
</reference>
<sequence>MENWFSAGTSGFRMFQWEHVSLLVFIFFVSIGMYGYRIRIRKMHVWKKILITGLIVSESTYHIWAVYNDLWDVHFFLPLQLCSFNILLCILLIITDNRRLFAFVYLFGLTGAVQGILTPELFQEPWHFRFIQYFLAHAFIVWTALYYAIIKSYIISWQLLFQSFLWLNVYAVLVYVVDVAIGANYMFLLEKPSSASLMDFLGPYPWYILSLELVAFCLCLLVFIPVKEKRIHSKKGYPPFKA</sequence>
<feature type="transmembrane region" description="Helical" evidence="1">
    <location>
        <begin position="49"/>
        <end position="67"/>
    </location>
</feature>
<keyword evidence="1" id="KW-1133">Transmembrane helix</keyword>
<keyword evidence="1" id="KW-0472">Membrane</keyword>
<dbReference type="Proteomes" id="UP000603641">
    <property type="component" value="Unassembled WGS sequence"/>
</dbReference>
<evidence type="ECO:0000313" key="2">
    <source>
        <dbReference type="EMBL" id="MBD7965473.1"/>
    </source>
</evidence>
<feature type="transmembrane region" description="Helical" evidence="1">
    <location>
        <begin position="20"/>
        <end position="37"/>
    </location>
</feature>
<gene>
    <name evidence="2" type="ORF">H9648_15535</name>
</gene>
<dbReference type="EMBL" id="JACSQM010000007">
    <property type="protein sequence ID" value="MBD7965473.1"/>
    <property type="molecule type" value="Genomic_DNA"/>
</dbReference>
<keyword evidence="1" id="KW-0812">Transmembrane</keyword>
<evidence type="ECO:0000256" key="1">
    <source>
        <dbReference type="SAM" id="Phobius"/>
    </source>
</evidence>
<protein>
    <submittedName>
        <fullName evidence="2">TIGR02206 family membrane protein</fullName>
    </submittedName>
</protein>
<keyword evidence="3" id="KW-1185">Reference proteome</keyword>
<feature type="transmembrane region" description="Helical" evidence="1">
    <location>
        <begin position="130"/>
        <end position="149"/>
    </location>
</feature>
<feature type="transmembrane region" description="Helical" evidence="1">
    <location>
        <begin position="100"/>
        <end position="118"/>
    </location>
</feature>
<feature type="transmembrane region" description="Helical" evidence="1">
    <location>
        <begin position="206"/>
        <end position="226"/>
    </location>
</feature>
<dbReference type="InterPro" id="IPR011737">
    <property type="entry name" value="CHP02206_TP0381"/>
</dbReference>
<evidence type="ECO:0000313" key="3">
    <source>
        <dbReference type="Proteomes" id="UP000603641"/>
    </source>
</evidence>
<accession>A0ABR8SQ16</accession>
<proteinExistence type="predicted"/>
<dbReference type="Pfam" id="PF14808">
    <property type="entry name" value="TMEM164"/>
    <property type="match status" value="1"/>
</dbReference>
<name>A0ABR8SQ16_9BACL</name>